<protein>
    <submittedName>
        <fullName evidence="1">DUF2252 domain-containing protein</fullName>
    </submittedName>
</protein>
<dbReference type="KEGG" id="kcm:ABWK59_09680"/>
<dbReference type="Pfam" id="PF10009">
    <property type="entry name" value="DUF2252"/>
    <property type="match status" value="1"/>
</dbReference>
<name>A0AAU8JTI4_9ACTN</name>
<accession>A0AAU8JTI4</accession>
<dbReference type="RefSeq" id="WP_354639624.1">
    <property type="nucleotide sequence ID" value="NZ_CP159872.1"/>
</dbReference>
<evidence type="ECO:0000313" key="1">
    <source>
        <dbReference type="EMBL" id="XCM79179.1"/>
    </source>
</evidence>
<organism evidence="1">
    <name type="scientific">Kitasatospora camelliae</name>
    <dbReference type="NCBI Taxonomy" id="3156397"/>
    <lineage>
        <taxon>Bacteria</taxon>
        <taxon>Bacillati</taxon>
        <taxon>Actinomycetota</taxon>
        <taxon>Actinomycetes</taxon>
        <taxon>Kitasatosporales</taxon>
        <taxon>Streptomycetaceae</taxon>
        <taxon>Kitasatospora</taxon>
    </lineage>
</organism>
<sequence length="445" mass="48625">MADQPTAADPRSDRAETVLRVFDSAFGELLAQDPAAFRVKFRKMAASAFAFYRGTAALFYADLAEGPFAAHGAAFLDERTSRVWIHGDLHAENFGTYLNAEGRLVFNVNDFDEAYVGAFTWDVQRLAASLALIGYAKALSDDTITRLVRAFAGAYRAQIADLAARGAATPYTLDTAHGPILDTLREARLQTRVALLEAETVVDGYDRRFRIGGGAFELDEATRAEVLDAFGRYLDTLPPASRARPEALRVKDVCGRRGIGIGSAGLPSYNLLLEGHTDALENDVIIYMKQGQTPAVSRHVTDPEIRGYFQHEGHRTVISQRALQAHSDPWLGYTTLHGRGQLVAEVSPYATDLDWTDLNEPADLLAVTEYLGRATATMHAAADESSSGHSLVPFSTEHAIDAAISADEDGFTDMLVEFAHAYGDRARTDHQLFVDLFRNGRIPGL</sequence>
<dbReference type="PANTHER" id="PTHR39441:SF1">
    <property type="entry name" value="DUF2252 DOMAIN-CONTAINING PROTEIN"/>
    <property type="match status" value="1"/>
</dbReference>
<dbReference type="InterPro" id="IPR018721">
    <property type="entry name" value="DUF2252"/>
</dbReference>
<proteinExistence type="predicted"/>
<dbReference type="SUPFAM" id="SSF56112">
    <property type="entry name" value="Protein kinase-like (PK-like)"/>
    <property type="match status" value="1"/>
</dbReference>
<dbReference type="PANTHER" id="PTHR39441">
    <property type="entry name" value="DUF2252 DOMAIN-CONTAINING PROTEIN"/>
    <property type="match status" value="1"/>
</dbReference>
<dbReference type="InterPro" id="IPR011009">
    <property type="entry name" value="Kinase-like_dom_sf"/>
</dbReference>
<reference evidence="1" key="1">
    <citation type="submission" date="2024-06" db="EMBL/GenBank/DDBJ databases">
        <title>The genome sequences of Kitasatospora sp. strain HUAS MG31.</title>
        <authorList>
            <person name="Mo P."/>
        </authorList>
    </citation>
    <scope>NUCLEOTIDE SEQUENCE</scope>
    <source>
        <strain evidence="1">HUAS MG31</strain>
    </source>
</reference>
<dbReference type="EMBL" id="CP159872">
    <property type="protein sequence ID" value="XCM79179.1"/>
    <property type="molecule type" value="Genomic_DNA"/>
</dbReference>
<gene>
    <name evidence="1" type="ORF">ABWK59_09680</name>
</gene>
<dbReference type="AlphaFoldDB" id="A0AAU8JTI4"/>